<sequence length="391" mass="42354">MRHNLAPASAVEQEKSSFPRSEMFNLPIRPRALRLLVGGTLAAAVTAVLMVDASGPAAAGPPSRPVTTADDVVTTTYDLGDTAFRDRESGGVAEIRGVVFRPRTIRGKVPLIVIEHGTWYPCTSAGASKWPCEKGRADPSFRGYDYLGRRLAARGYVVVSIGASGINQTAFADYGARARLINRHLKLWKQLQDGTGPLRPRLSRLTGHVDLRRVGTMGHSRAGKGVMWQASDKHRHEWPRGVTVRAVIPLAPTKFDWPQGDNSDTLNTRVPIGVVMGSCDGGISQALEGQGYLDDVRGKNRAAAHSIVLKGANHNFYNTRWTPPTPLADDDSTCPGRTLTPAAQHDALTQYATAFYGRFLLGKRGYDAVLTGQRPLKGVSSTTRTVRPVGR</sequence>
<dbReference type="SUPFAM" id="SSF53474">
    <property type="entry name" value="alpha/beta-Hydrolases"/>
    <property type="match status" value="1"/>
</dbReference>
<dbReference type="RefSeq" id="WP_307249387.1">
    <property type="nucleotide sequence ID" value="NZ_JAUSQZ010000001.1"/>
</dbReference>
<name>A0ABT9PC98_9ACTN</name>
<dbReference type="Gene3D" id="3.40.50.1820">
    <property type="entry name" value="alpha/beta hydrolase"/>
    <property type="match status" value="1"/>
</dbReference>
<organism evidence="2 3">
    <name type="scientific">Kineosporia succinea</name>
    <dbReference type="NCBI Taxonomy" id="84632"/>
    <lineage>
        <taxon>Bacteria</taxon>
        <taxon>Bacillati</taxon>
        <taxon>Actinomycetota</taxon>
        <taxon>Actinomycetes</taxon>
        <taxon>Kineosporiales</taxon>
        <taxon>Kineosporiaceae</taxon>
        <taxon>Kineosporia</taxon>
    </lineage>
</organism>
<evidence type="ECO:0000313" key="3">
    <source>
        <dbReference type="Proteomes" id="UP001235712"/>
    </source>
</evidence>
<dbReference type="GO" id="GO:0016787">
    <property type="term" value="F:hydrolase activity"/>
    <property type="evidence" value="ECO:0007669"/>
    <property type="project" value="UniProtKB-KW"/>
</dbReference>
<comment type="caution">
    <text evidence="2">The sequence shown here is derived from an EMBL/GenBank/DDBJ whole genome shotgun (WGS) entry which is preliminary data.</text>
</comment>
<evidence type="ECO:0000259" key="1">
    <source>
        <dbReference type="Pfam" id="PF12740"/>
    </source>
</evidence>
<protein>
    <submittedName>
        <fullName evidence="2">Dienelactone hydrolase</fullName>
    </submittedName>
</protein>
<evidence type="ECO:0000313" key="2">
    <source>
        <dbReference type="EMBL" id="MDP9830337.1"/>
    </source>
</evidence>
<dbReference type="EMBL" id="JAUSQZ010000001">
    <property type="protein sequence ID" value="MDP9830337.1"/>
    <property type="molecule type" value="Genomic_DNA"/>
</dbReference>
<accession>A0ABT9PC98</accession>
<dbReference type="InterPro" id="IPR029058">
    <property type="entry name" value="AB_hydrolase_fold"/>
</dbReference>
<dbReference type="Pfam" id="PF12740">
    <property type="entry name" value="PETase"/>
    <property type="match status" value="1"/>
</dbReference>
<keyword evidence="2" id="KW-0378">Hydrolase</keyword>
<dbReference type="InterPro" id="IPR041127">
    <property type="entry name" value="PET_hydrolase/cutinase-like"/>
</dbReference>
<gene>
    <name evidence="2" type="ORF">J2S57_006086</name>
</gene>
<reference evidence="2 3" key="1">
    <citation type="submission" date="2023-07" db="EMBL/GenBank/DDBJ databases">
        <title>Sequencing the genomes of 1000 actinobacteria strains.</title>
        <authorList>
            <person name="Klenk H.-P."/>
        </authorList>
    </citation>
    <scope>NUCLEOTIDE SEQUENCE [LARGE SCALE GENOMIC DNA]</scope>
    <source>
        <strain evidence="2 3">DSM 44388</strain>
    </source>
</reference>
<dbReference type="Proteomes" id="UP001235712">
    <property type="component" value="Unassembled WGS sequence"/>
</dbReference>
<keyword evidence="3" id="KW-1185">Reference proteome</keyword>
<feature type="domain" description="PET hydrolase/cutinase-like" evidence="1">
    <location>
        <begin position="145"/>
        <end position="318"/>
    </location>
</feature>
<proteinExistence type="predicted"/>